<organism evidence="2 3">
    <name type="scientific">Striga hermonthica</name>
    <name type="common">Purple witchweed</name>
    <name type="synonym">Buchnera hermonthica</name>
    <dbReference type="NCBI Taxonomy" id="68872"/>
    <lineage>
        <taxon>Eukaryota</taxon>
        <taxon>Viridiplantae</taxon>
        <taxon>Streptophyta</taxon>
        <taxon>Embryophyta</taxon>
        <taxon>Tracheophyta</taxon>
        <taxon>Spermatophyta</taxon>
        <taxon>Magnoliopsida</taxon>
        <taxon>eudicotyledons</taxon>
        <taxon>Gunneridae</taxon>
        <taxon>Pentapetalae</taxon>
        <taxon>asterids</taxon>
        <taxon>lamiids</taxon>
        <taxon>Lamiales</taxon>
        <taxon>Orobanchaceae</taxon>
        <taxon>Buchnereae</taxon>
        <taxon>Striga</taxon>
    </lineage>
</organism>
<name>A0A9N7RIS4_STRHE</name>
<protein>
    <recommendedName>
        <fullName evidence="1">25S rRNA (uridine-N(3))-methyltransferase BMT5-like domain-containing protein</fullName>
    </recommendedName>
</protein>
<dbReference type="GO" id="GO:0005737">
    <property type="term" value="C:cytoplasm"/>
    <property type="evidence" value="ECO:0007669"/>
    <property type="project" value="TreeGrafter"/>
</dbReference>
<evidence type="ECO:0000259" key="1">
    <source>
        <dbReference type="Pfam" id="PF10354"/>
    </source>
</evidence>
<accession>A0A9N7RIS4</accession>
<sequence length="323" mass="37395">MSEIWGRRREEGMWINHYCSRHSILLVGEGDFSFSRALAMAFGSATNIVATSFDTHDRLMKNYKNAYANLGILEIMGATLIHGVDATQMRAHPHLQFLRFHRIVYNFPHAGFHGKEDNPDLIELHRRLVHGFLTNASTMLCPEGEIHITHKTTTPFNSWKIEDLALDCSLLCIGRDDFKIEDYPGYQNKRGSGLRPDDPFLLGECCTFRFKQFPRIRRDFRPEHYVPSCSDECHWIFGRYLDHVEDTFGMNMSNDEVCFVVREALRVGYETYMGLFSSGHGRPLRGFIDILEELHAISALRSKRLLQMLSRLDRQADFNEWGP</sequence>
<proteinExistence type="predicted"/>
<dbReference type="EMBL" id="CACSLK010027833">
    <property type="protein sequence ID" value="CAA0832486.1"/>
    <property type="molecule type" value="Genomic_DNA"/>
</dbReference>
<feature type="domain" description="25S rRNA (uridine-N(3))-methyltransferase BMT5-like" evidence="1">
    <location>
        <begin position="25"/>
        <end position="190"/>
    </location>
</feature>
<dbReference type="Pfam" id="PF10354">
    <property type="entry name" value="BMT5-like"/>
    <property type="match status" value="1"/>
</dbReference>
<dbReference type="AlphaFoldDB" id="A0A9N7RIS4"/>
<dbReference type="Proteomes" id="UP001153555">
    <property type="component" value="Unassembled WGS sequence"/>
</dbReference>
<keyword evidence="3" id="KW-1185">Reference proteome</keyword>
<dbReference type="PANTHER" id="PTHR11538:SF26">
    <property type="entry name" value="FERREDOXIN-FOLD ANTICODON-BINDING DOMAIN-CONTAINING PROTEIN 1"/>
    <property type="match status" value="1"/>
</dbReference>
<dbReference type="GO" id="GO:0070042">
    <property type="term" value="F:rRNA (uridine-N3-)-methyltransferase activity"/>
    <property type="evidence" value="ECO:0007669"/>
    <property type="project" value="InterPro"/>
</dbReference>
<evidence type="ECO:0000313" key="2">
    <source>
        <dbReference type="EMBL" id="CAA0832486.1"/>
    </source>
</evidence>
<evidence type="ECO:0000313" key="3">
    <source>
        <dbReference type="Proteomes" id="UP001153555"/>
    </source>
</evidence>
<dbReference type="InterPro" id="IPR019446">
    <property type="entry name" value="BMT5-like"/>
</dbReference>
<comment type="caution">
    <text evidence="2">The sequence shown here is derived from an EMBL/GenBank/DDBJ whole genome shotgun (WGS) entry which is preliminary data.</text>
</comment>
<dbReference type="OrthoDB" id="273345at2759"/>
<dbReference type="GO" id="GO:0070475">
    <property type="term" value="P:rRNA base methylation"/>
    <property type="evidence" value="ECO:0007669"/>
    <property type="project" value="InterPro"/>
</dbReference>
<reference evidence="2" key="1">
    <citation type="submission" date="2019-12" db="EMBL/GenBank/DDBJ databases">
        <authorList>
            <person name="Scholes J."/>
        </authorList>
    </citation>
    <scope>NUCLEOTIDE SEQUENCE</scope>
</reference>
<gene>
    <name evidence="2" type="ORF">SHERM_27781</name>
</gene>
<dbReference type="PANTHER" id="PTHR11538">
    <property type="entry name" value="PHENYLALANYL-TRNA SYNTHETASE"/>
    <property type="match status" value="1"/>
</dbReference>